<gene>
    <name evidence="2" type="ORF">ACLA_082840</name>
</gene>
<dbReference type="SUPFAM" id="SSF55729">
    <property type="entry name" value="Acyl-CoA N-acyltransferases (Nat)"/>
    <property type="match status" value="1"/>
</dbReference>
<dbReference type="HOGENOM" id="CLU_073647_0_0_1"/>
<dbReference type="GO" id="GO:0016747">
    <property type="term" value="F:acyltransferase activity, transferring groups other than amino-acyl groups"/>
    <property type="evidence" value="ECO:0007669"/>
    <property type="project" value="InterPro"/>
</dbReference>
<evidence type="ECO:0000313" key="3">
    <source>
        <dbReference type="Proteomes" id="UP000006701"/>
    </source>
</evidence>
<name>A1CTF6_ASPCL</name>
<proteinExistence type="predicted"/>
<dbReference type="InterPro" id="IPR016181">
    <property type="entry name" value="Acyl_CoA_acyltransferase"/>
</dbReference>
<dbReference type="VEuPathDB" id="FungiDB:ACLA_082840"/>
<reference evidence="2 3" key="1">
    <citation type="journal article" date="2008" name="PLoS Genet.">
        <title>Genomic islands in the pathogenic filamentous fungus Aspergillus fumigatus.</title>
        <authorList>
            <person name="Fedorova N.D."/>
            <person name="Khaldi N."/>
            <person name="Joardar V.S."/>
            <person name="Maiti R."/>
            <person name="Amedeo P."/>
            <person name="Anderson M.J."/>
            <person name="Crabtree J."/>
            <person name="Silva J.C."/>
            <person name="Badger J.H."/>
            <person name="Albarraq A."/>
            <person name="Angiuoli S."/>
            <person name="Bussey H."/>
            <person name="Bowyer P."/>
            <person name="Cotty P.J."/>
            <person name="Dyer P.S."/>
            <person name="Egan A."/>
            <person name="Galens K."/>
            <person name="Fraser-Liggett C.M."/>
            <person name="Haas B.J."/>
            <person name="Inman J.M."/>
            <person name="Kent R."/>
            <person name="Lemieux S."/>
            <person name="Malavazi I."/>
            <person name="Orvis J."/>
            <person name="Roemer T."/>
            <person name="Ronning C.M."/>
            <person name="Sundaram J.P."/>
            <person name="Sutton G."/>
            <person name="Turner G."/>
            <person name="Venter J.C."/>
            <person name="White O.R."/>
            <person name="Whitty B.R."/>
            <person name="Youngman P."/>
            <person name="Wolfe K.H."/>
            <person name="Goldman G.H."/>
            <person name="Wortman J.R."/>
            <person name="Jiang B."/>
            <person name="Denning D.W."/>
            <person name="Nierman W.C."/>
        </authorList>
    </citation>
    <scope>NUCLEOTIDE SEQUENCE [LARGE SCALE GENOMIC DNA]</scope>
    <source>
        <strain evidence="3">ATCC 1007 / CBS 513.65 / DSM 816 / NCTC 3887 / NRRL 1</strain>
    </source>
</reference>
<dbReference type="AlphaFoldDB" id="A1CTF6"/>
<organism evidence="2 3">
    <name type="scientific">Aspergillus clavatus (strain ATCC 1007 / CBS 513.65 / DSM 816 / NCTC 3887 / NRRL 1 / QM 1276 / 107)</name>
    <dbReference type="NCBI Taxonomy" id="344612"/>
    <lineage>
        <taxon>Eukaryota</taxon>
        <taxon>Fungi</taxon>
        <taxon>Dikarya</taxon>
        <taxon>Ascomycota</taxon>
        <taxon>Pezizomycotina</taxon>
        <taxon>Eurotiomycetes</taxon>
        <taxon>Eurotiomycetidae</taxon>
        <taxon>Eurotiales</taxon>
        <taxon>Aspergillaceae</taxon>
        <taxon>Aspergillus</taxon>
        <taxon>Aspergillus subgen. Fumigati</taxon>
    </lineage>
</organism>
<dbReference type="KEGG" id="act:ACLA_082840"/>
<protein>
    <submittedName>
        <fullName evidence="2">Acetyltransferase, GNAT family family</fullName>
    </submittedName>
</protein>
<dbReference type="eggNOG" id="ENOG502S3FV">
    <property type="taxonomic scope" value="Eukaryota"/>
</dbReference>
<accession>A1CTF6</accession>
<dbReference type="Proteomes" id="UP000006701">
    <property type="component" value="Unassembled WGS sequence"/>
</dbReference>
<dbReference type="PANTHER" id="PTHR43328:SF1">
    <property type="entry name" value="N-ACETYLTRANSFERASE DOMAIN-CONTAINING PROTEIN"/>
    <property type="match status" value="1"/>
</dbReference>
<dbReference type="EMBL" id="DS027060">
    <property type="protein sequence ID" value="EAW06593.1"/>
    <property type="molecule type" value="Genomic_DNA"/>
</dbReference>
<dbReference type="Gene3D" id="3.40.630.30">
    <property type="match status" value="1"/>
</dbReference>
<dbReference type="InterPro" id="IPR000182">
    <property type="entry name" value="GNAT_dom"/>
</dbReference>
<dbReference type="OMA" id="RMNLHLL"/>
<evidence type="ECO:0000313" key="2">
    <source>
        <dbReference type="EMBL" id="EAW06593.1"/>
    </source>
</evidence>
<dbReference type="OrthoDB" id="630895at2759"/>
<dbReference type="Pfam" id="PF13302">
    <property type="entry name" value="Acetyltransf_3"/>
    <property type="match status" value="1"/>
</dbReference>
<evidence type="ECO:0000259" key="1">
    <source>
        <dbReference type="Pfam" id="PF13302"/>
    </source>
</evidence>
<dbReference type="GeneID" id="4700525"/>
<keyword evidence="3" id="KW-1185">Reference proteome</keyword>
<sequence length="255" mass="27577">MPILTNPLTNEPYIPLPSHPHIILTPPRAPNASDRAALLALLNNPAIYPFLESTPVPYLAAHADEYLQRTYDDAVRALDTAAGTPDAVDGMPFVCIRDTSTSAAGSGDAGGGWGTFIGNISLSRYQFYEFKRGSAERAAAVSRNEAWPAGSEEIVWGFGDYLSPAYHGRGIMTAAIAAVIREWAIPRLNARVLKASAYADNAASMRVFEKNGFRLEWELEDWAVVPENRGGGVKSIVVLKWSLDEGDAQWGGGID</sequence>
<dbReference type="PANTHER" id="PTHR43328">
    <property type="entry name" value="ACETYLTRANSFERASE-RELATED"/>
    <property type="match status" value="1"/>
</dbReference>
<feature type="domain" description="N-acetyltransferase" evidence="1">
    <location>
        <begin position="28"/>
        <end position="214"/>
    </location>
</feature>
<dbReference type="RefSeq" id="XP_001268019.1">
    <property type="nucleotide sequence ID" value="XM_001268018.1"/>
</dbReference>